<comment type="caution">
    <text evidence="1">The sequence shown here is derived from an EMBL/GenBank/DDBJ whole genome shotgun (WGS) entry which is preliminary data.</text>
</comment>
<dbReference type="AlphaFoldDB" id="A0A6A3PQL5"/>
<gene>
    <name evidence="1" type="ORF">PF007_g32073</name>
</gene>
<feature type="non-terminal residue" evidence="1">
    <location>
        <position position="1"/>
    </location>
</feature>
<organism evidence="1 2">
    <name type="scientific">Phytophthora fragariae</name>
    <dbReference type="NCBI Taxonomy" id="53985"/>
    <lineage>
        <taxon>Eukaryota</taxon>
        <taxon>Sar</taxon>
        <taxon>Stramenopiles</taxon>
        <taxon>Oomycota</taxon>
        <taxon>Peronosporomycetes</taxon>
        <taxon>Peronosporales</taxon>
        <taxon>Peronosporaceae</taxon>
        <taxon>Phytophthora</taxon>
    </lineage>
</organism>
<evidence type="ECO:0000313" key="1">
    <source>
        <dbReference type="EMBL" id="KAE9056187.1"/>
    </source>
</evidence>
<proteinExistence type="predicted"/>
<dbReference type="EMBL" id="QXFZ01008027">
    <property type="protein sequence ID" value="KAE9056187.1"/>
    <property type="molecule type" value="Genomic_DNA"/>
</dbReference>
<sequence>IFFIRDFSSSCADQLLRRQPYKNGEAGSSSWIP</sequence>
<reference evidence="1 2" key="1">
    <citation type="submission" date="2018-08" db="EMBL/GenBank/DDBJ databases">
        <title>Genomic investigation of the strawberry pathogen Phytophthora fragariae indicates pathogenicity is determined by transcriptional variation in three key races.</title>
        <authorList>
            <person name="Adams T.M."/>
            <person name="Armitage A.D."/>
            <person name="Sobczyk M.K."/>
            <person name="Bates H.J."/>
            <person name="Dunwell J.M."/>
            <person name="Nellist C.F."/>
            <person name="Harrison R.J."/>
        </authorList>
    </citation>
    <scope>NUCLEOTIDE SEQUENCE [LARGE SCALE GENOMIC DNA]</scope>
    <source>
        <strain evidence="1 2">NOV-71</strain>
    </source>
</reference>
<accession>A0A6A3PQL5</accession>
<dbReference type="Proteomes" id="UP000441208">
    <property type="component" value="Unassembled WGS sequence"/>
</dbReference>
<evidence type="ECO:0000313" key="2">
    <source>
        <dbReference type="Proteomes" id="UP000441208"/>
    </source>
</evidence>
<protein>
    <submittedName>
        <fullName evidence="1">Uncharacterized protein</fullName>
    </submittedName>
</protein>
<name>A0A6A3PQL5_9STRA</name>